<evidence type="ECO:0000313" key="1">
    <source>
        <dbReference type="EMBL" id="KAI9509447.1"/>
    </source>
</evidence>
<protein>
    <submittedName>
        <fullName evidence="1">Uncharacterized protein</fullName>
    </submittedName>
</protein>
<accession>A0ACC0UF32</accession>
<keyword evidence="2" id="KW-1185">Reference proteome</keyword>
<proteinExistence type="predicted"/>
<gene>
    <name evidence="1" type="ORF">F5148DRAFT_753867</name>
</gene>
<name>A0ACC0UF32_9AGAM</name>
<organism evidence="1 2">
    <name type="scientific">Russula earlei</name>
    <dbReference type="NCBI Taxonomy" id="71964"/>
    <lineage>
        <taxon>Eukaryota</taxon>
        <taxon>Fungi</taxon>
        <taxon>Dikarya</taxon>
        <taxon>Basidiomycota</taxon>
        <taxon>Agaricomycotina</taxon>
        <taxon>Agaricomycetes</taxon>
        <taxon>Russulales</taxon>
        <taxon>Russulaceae</taxon>
        <taxon>Russula</taxon>
    </lineage>
</organism>
<dbReference type="Proteomes" id="UP001207468">
    <property type="component" value="Unassembled WGS sequence"/>
</dbReference>
<comment type="caution">
    <text evidence="1">The sequence shown here is derived from an EMBL/GenBank/DDBJ whole genome shotgun (WGS) entry which is preliminary data.</text>
</comment>
<reference evidence="1" key="1">
    <citation type="submission" date="2021-03" db="EMBL/GenBank/DDBJ databases">
        <title>Evolutionary priming and transition to the ectomycorrhizal habit in an iconic lineage of mushroom-forming fungi: is preadaptation a requirement?</title>
        <authorList>
            <consortium name="DOE Joint Genome Institute"/>
            <person name="Looney B.P."/>
            <person name="Miyauchi S."/>
            <person name="Morin E."/>
            <person name="Drula E."/>
            <person name="Courty P.E."/>
            <person name="Chicoki N."/>
            <person name="Fauchery L."/>
            <person name="Kohler A."/>
            <person name="Kuo A."/>
            <person name="LaButti K."/>
            <person name="Pangilinan J."/>
            <person name="Lipzen A."/>
            <person name="Riley R."/>
            <person name="Andreopoulos W."/>
            <person name="He G."/>
            <person name="Johnson J."/>
            <person name="Barry K.W."/>
            <person name="Grigoriev I.V."/>
            <person name="Nagy L."/>
            <person name="Hibbett D."/>
            <person name="Henrissat B."/>
            <person name="Matheny P.B."/>
            <person name="Labbe J."/>
            <person name="Martin A.F."/>
        </authorList>
    </citation>
    <scope>NUCLEOTIDE SEQUENCE</scope>
    <source>
        <strain evidence="1">BPL698</strain>
    </source>
</reference>
<sequence>MHWSSHGAETKICCTTSSSTVMKESDATATYRTQRSIVRAAGRLGQDLVSRKNPATPELLVDSTPILPCGITESEGIAHGGDIRFDFLHSRPLTQGIIDTLPALLRPTFPPAIPSPLAIDIRYCKVCMCSVSSRPRNHVPRDIGVSVRVRLSFPFVSFSLYHLPVARPRPLASNSPCHDPHAPLLDHHHHHFAVVCKYSLPSARLASPCSPRRSLKSCGGGYHWLGIIPS</sequence>
<evidence type="ECO:0000313" key="2">
    <source>
        <dbReference type="Proteomes" id="UP001207468"/>
    </source>
</evidence>
<dbReference type="EMBL" id="JAGFNK010000064">
    <property type="protein sequence ID" value="KAI9509447.1"/>
    <property type="molecule type" value="Genomic_DNA"/>
</dbReference>